<keyword evidence="5" id="KW-1185">Reference proteome</keyword>
<sequence>MSEGFGAFVRAHGGEGRLVVQPRMGFGDPHRMREGLAATRAADALTVGTITLDAHTRVGHLQAVERALRDGSDLNGYPIVSHEESVTRWVLSAASGPGFPVQVRHGSAAPADIFRTLTRLGLGASEGGPVSYCLPYGRTPLAESVRNWRESCEVFAGLRERGVEPHLETFGGCMLGQLCPPSQLIAISVLEALFFIRHGVRSVSVSYAQQTHPGQDREAVAALRRLCGELLPTDDWHVVVYAYMGLYPVTEHGAYRLLGQAAELAVASGAERLIVKTVAESRRIPTIEENVAALEYADRTAALTGRAPDPGADTQTYREAAALTEAVLNLHPDIGEALLRAFRAGYLDIPYCLHPDNRGETRGRIGDDGRLLWERTGALPIGRIAGSHRARPVTSAGLLEDLSYMRRRFDEVAVEHRTPLPVPGTRGTGAG</sequence>
<evidence type="ECO:0000313" key="5">
    <source>
        <dbReference type="Proteomes" id="UP000003963"/>
    </source>
</evidence>
<evidence type="ECO:0000256" key="3">
    <source>
        <dbReference type="ARBA" id="ARBA00023285"/>
    </source>
</evidence>
<dbReference type="GO" id="GO:0019670">
    <property type="term" value="P:anaerobic L-glutamate catabolic process"/>
    <property type="evidence" value="ECO:0007669"/>
    <property type="project" value="InterPro"/>
</dbReference>
<dbReference type="EMBL" id="GG657754">
    <property type="protein sequence ID" value="EFL23200.1"/>
    <property type="molecule type" value="Genomic_DNA"/>
</dbReference>
<gene>
    <name evidence="4" type="ORF">SSOG_02914</name>
</gene>
<keyword evidence="1" id="KW-0846">Cobalamin</keyword>
<keyword evidence="2" id="KW-0413">Isomerase</keyword>
<dbReference type="SUPFAM" id="SSF51703">
    <property type="entry name" value="Cobalamin (vitamin B12)-dependent enzymes"/>
    <property type="match status" value="1"/>
</dbReference>
<reference evidence="4 5" key="1">
    <citation type="submission" date="2009-02" db="EMBL/GenBank/DDBJ databases">
        <title>Annotation of Streptomyces hygroscopicus strain ATCC 53653.</title>
        <authorList>
            <consortium name="The Broad Institute Genome Sequencing Platform"/>
            <consortium name="Broad Institute Microbial Sequencing Center"/>
            <person name="Fischbach M."/>
            <person name="Godfrey P."/>
            <person name="Ward D."/>
            <person name="Young S."/>
            <person name="Zeng Q."/>
            <person name="Koehrsen M."/>
            <person name="Alvarado L."/>
            <person name="Berlin A.M."/>
            <person name="Bochicchio J."/>
            <person name="Borenstein D."/>
            <person name="Chapman S.B."/>
            <person name="Chen Z."/>
            <person name="Engels R."/>
            <person name="Freedman E."/>
            <person name="Gellesch M."/>
            <person name="Goldberg J."/>
            <person name="Griggs A."/>
            <person name="Gujja S."/>
            <person name="Heilman E.R."/>
            <person name="Heiman D.I."/>
            <person name="Hepburn T.A."/>
            <person name="Howarth C."/>
            <person name="Jen D."/>
            <person name="Larson L."/>
            <person name="Lewis B."/>
            <person name="Mehta T."/>
            <person name="Park D."/>
            <person name="Pearson M."/>
            <person name="Richards J."/>
            <person name="Roberts A."/>
            <person name="Saif S."/>
            <person name="Shea T.D."/>
            <person name="Shenoy N."/>
            <person name="Sisk P."/>
            <person name="Stolte C."/>
            <person name="Sykes S.N."/>
            <person name="Thomson T."/>
            <person name="Walk T."/>
            <person name="White J."/>
            <person name="Yandava C."/>
            <person name="Straight P."/>
            <person name="Clardy J."/>
            <person name="Hung D."/>
            <person name="Kolter R."/>
            <person name="Mekalanos J."/>
            <person name="Walker S."/>
            <person name="Walsh C.T."/>
            <person name="Wieland-Brown L.C."/>
            <person name="Haas B."/>
            <person name="Nusbaum C."/>
            <person name="Birren B."/>
        </authorList>
    </citation>
    <scope>NUCLEOTIDE SEQUENCE [LARGE SCALE GENOMIC DNA]</scope>
    <source>
        <strain evidence="4 5">ATCC 53653</strain>
    </source>
</reference>
<dbReference type="AlphaFoldDB" id="D9WEG1"/>
<dbReference type="InterPro" id="IPR006396">
    <property type="entry name" value="Glu_mut_E"/>
</dbReference>
<dbReference type="Pfam" id="PF06368">
    <property type="entry name" value="Met_asp_mut_E"/>
    <property type="match status" value="1"/>
</dbReference>
<proteinExistence type="predicted"/>
<evidence type="ECO:0000256" key="2">
    <source>
        <dbReference type="ARBA" id="ARBA00023235"/>
    </source>
</evidence>
<dbReference type="PIRSF" id="PIRSF001495">
    <property type="entry name" value="Met_asp_mut_epsi"/>
    <property type="match status" value="1"/>
</dbReference>
<dbReference type="Gene3D" id="3.20.20.240">
    <property type="entry name" value="Methylmalonyl-CoA mutase"/>
    <property type="match status" value="1"/>
</dbReference>
<keyword evidence="3" id="KW-0170">Cobalt</keyword>
<dbReference type="InterPro" id="IPR016176">
    <property type="entry name" value="Cbl-dep_enz_cat"/>
</dbReference>
<dbReference type="Proteomes" id="UP000003963">
    <property type="component" value="Unassembled WGS sequence"/>
</dbReference>
<dbReference type="RefSeq" id="WP_009715019.1">
    <property type="nucleotide sequence ID" value="NZ_GG657754.1"/>
</dbReference>
<evidence type="ECO:0000313" key="4">
    <source>
        <dbReference type="EMBL" id="EFL23200.1"/>
    </source>
</evidence>
<evidence type="ECO:0000256" key="1">
    <source>
        <dbReference type="ARBA" id="ARBA00022628"/>
    </source>
</evidence>
<name>D9WEG1_9ACTN</name>
<dbReference type="STRING" id="457427.SSOG_02914"/>
<accession>D9WEG1</accession>
<dbReference type="OrthoDB" id="5332339at2"/>
<organism evidence="4 5">
    <name type="scientific">Streptomyces himastatinicus ATCC 53653</name>
    <dbReference type="NCBI Taxonomy" id="457427"/>
    <lineage>
        <taxon>Bacteria</taxon>
        <taxon>Bacillati</taxon>
        <taxon>Actinomycetota</taxon>
        <taxon>Actinomycetes</taxon>
        <taxon>Kitasatosporales</taxon>
        <taxon>Streptomycetaceae</taxon>
        <taxon>Streptomyces</taxon>
        <taxon>Streptomyces violaceusniger group</taxon>
    </lineage>
</organism>
<dbReference type="GO" id="GO:0031419">
    <property type="term" value="F:cobalamin binding"/>
    <property type="evidence" value="ECO:0007669"/>
    <property type="project" value="UniProtKB-KW"/>
</dbReference>
<protein>
    <submittedName>
        <fullName evidence="4">Methylaspartate mutase subunit E (MutE) superfamily protein</fullName>
    </submittedName>
</protein>
<dbReference type="GO" id="GO:0050097">
    <property type="term" value="F:methylaspartate mutase activity"/>
    <property type="evidence" value="ECO:0007669"/>
    <property type="project" value="InterPro"/>
</dbReference>
<dbReference type="HOGENOM" id="CLU_029922_1_0_11"/>